<keyword evidence="2" id="KW-1185">Reference proteome</keyword>
<evidence type="ECO:0000313" key="1">
    <source>
        <dbReference type="EMBL" id="KAK7482248.1"/>
    </source>
</evidence>
<dbReference type="AlphaFoldDB" id="A0ABD0K5V7"/>
<reference evidence="1 2" key="1">
    <citation type="journal article" date="2023" name="Sci. Data">
        <title>Genome assembly of the Korean intertidal mud-creeper Batillaria attramentaria.</title>
        <authorList>
            <person name="Patra A.K."/>
            <person name="Ho P.T."/>
            <person name="Jun S."/>
            <person name="Lee S.J."/>
            <person name="Kim Y."/>
            <person name="Won Y.J."/>
        </authorList>
    </citation>
    <scope>NUCLEOTIDE SEQUENCE [LARGE SCALE GENOMIC DNA]</scope>
    <source>
        <strain evidence="1">Wonlab-2016</strain>
    </source>
</reference>
<dbReference type="EMBL" id="JACVVK020000248">
    <property type="protein sequence ID" value="KAK7482248.1"/>
    <property type="molecule type" value="Genomic_DNA"/>
</dbReference>
<protein>
    <submittedName>
        <fullName evidence="1">Uncharacterized protein</fullName>
    </submittedName>
</protein>
<dbReference type="Proteomes" id="UP001519460">
    <property type="component" value="Unassembled WGS sequence"/>
</dbReference>
<gene>
    <name evidence="1" type="ORF">BaRGS_00026491</name>
</gene>
<accession>A0ABD0K5V7</accession>
<proteinExistence type="predicted"/>
<evidence type="ECO:0000313" key="2">
    <source>
        <dbReference type="Proteomes" id="UP001519460"/>
    </source>
</evidence>
<name>A0ABD0K5V7_9CAEN</name>
<organism evidence="1 2">
    <name type="scientific">Batillaria attramentaria</name>
    <dbReference type="NCBI Taxonomy" id="370345"/>
    <lineage>
        <taxon>Eukaryota</taxon>
        <taxon>Metazoa</taxon>
        <taxon>Spiralia</taxon>
        <taxon>Lophotrochozoa</taxon>
        <taxon>Mollusca</taxon>
        <taxon>Gastropoda</taxon>
        <taxon>Caenogastropoda</taxon>
        <taxon>Sorbeoconcha</taxon>
        <taxon>Cerithioidea</taxon>
        <taxon>Batillariidae</taxon>
        <taxon>Batillaria</taxon>
    </lineage>
</organism>
<sequence length="108" mass="12544">MQPRRSPPTRVDKIKYSSCAVGRYQEAGVECPSSMQNGDLRDCCSREKERKKCGSPESEGRHWKRVPFLSKKRWREKKTQKTCNGRRFCCCNFHLPHVGQRQMPGVSV</sequence>
<comment type="caution">
    <text evidence="1">The sequence shown here is derived from an EMBL/GenBank/DDBJ whole genome shotgun (WGS) entry which is preliminary data.</text>
</comment>